<evidence type="ECO:0000313" key="1">
    <source>
        <dbReference type="EMBL" id="GAI11462.1"/>
    </source>
</evidence>
<sequence length="102" mass="10692">MPEPVPVFIIPRPASAELDLAEKTADFSGTVDAASVLVCPANKFRTTLVFVNASGVVMYLSLGRPAAVARGIYLGTPGEAKTITCVELNPRICKTSVGLKSI</sequence>
<dbReference type="EMBL" id="BARV01011728">
    <property type="protein sequence ID" value="GAI11462.1"/>
    <property type="molecule type" value="Genomic_DNA"/>
</dbReference>
<comment type="caution">
    <text evidence="1">The sequence shown here is derived from an EMBL/GenBank/DDBJ whole genome shotgun (WGS) entry which is preliminary data.</text>
</comment>
<gene>
    <name evidence="1" type="ORF">S06H3_22091</name>
</gene>
<protein>
    <submittedName>
        <fullName evidence="1">Uncharacterized protein</fullName>
    </submittedName>
</protein>
<proteinExistence type="predicted"/>
<feature type="non-terminal residue" evidence="1">
    <location>
        <position position="102"/>
    </location>
</feature>
<accession>X1KWM2</accession>
<organism evidence="1">
    <name type="scientific">marine sediment metagenome</name>
    <dbReference type="NCBI Taxonomy" id="412755"/>
    <lineage>
        <taxon>unclassified sequences</taxon>
        <taxon>metagenomes</taxon>
        <taxon>ecological metagenomes</taxon>
    </lineage>
</organism>
<reference evidence="1" key="1">
    <citation type="journal article" date="2014" name="Front. Microbiol.">
        <title>High frequency of phylogenetically diverse reductive dehalogenase-homologous genes in deep subseafloor sedimentary metagenomes.</title>
        <authorList>
            <person name="Kawai M."/>
            <person name="Futagami T."/>
            <person name="Toyoda A."/>
            <person name="Takaki Y."/>
            <person name="Nishi S."/>
            <person name="Hori S."/>
            <person name="Arai W."/>
            <person name="Tsubouchi T."/>
            <person name="Morono Y."/>
            <person name="Uchiyama I."/>
            <person name="Ito T."/>
            <person name="Fujiyama A."/>
            <person name="Inagaki F."/>
            <person name="Takami H."/>
        </authorList>
    </citation>
    <scope>NUCLEOTIDE SEQUENCE</scope>
    <source>
        <strain evidence="1">Expedition CK06-06</strain>
    </source>
</reference>
<name>X1KWM2_9ZZZZ</name>
<dbReference type="AlphaFoldDB" id="X1KWM2"/>